<gene>
    <name evidence="3" type="ORF">SAMN05660313_00122</name>
</gene>
<keyword evidence="4" id="KW-1185">Reference proteome</keyword>
<feature type="transmembrane region" description="Helical" evidence="1">
    <location>
        <begin position="52"/>
        <end position="73"/>
    </location>
</feature>
<name>A0A1K1LVR2_9FLAO</name>
<keyword evidence="1" id="KW-0472">Membrane</keyword>
<proteinExistence type="predicted"/>
<feature type="domain" description="2TM" evidence="2">
    <location>
        <begin position="14"/>
        <end position="97"/>
    </location>
</feature>
<accession>A0A1K1LVR2</accession>
<reference evidence="4" key="1">
    <citation type="submission" date="2016-11" db="EMBL/GenBank/DDBJ databases">
        <authorList>
            <person name="Varghese N."/>
            <person name="Submissions S."/>
        </authorList>
    </citation>
    <scope>NUCLEOTIDE SEQUENCE [LARGE SCALE GENOMIC DNA]</scope>
    <source>
        <strain evidence="4">DSM 24786</strain>
    </source>
</reference>
<dbReference type="Pfam" id="PF13239">
    <property type="entry name" value="2TM"/>
    <property type="match status" value="1"/>
</dbReference>
<organism evidence="3 4">
    <name type="scientific">Cellulophaga fucicola</name>
    <dbReference type="NCBI Taxonomy" id="76595"/>
    <lineage>
        <taxon>Bacteria</taxon>
        <taxon>Pseudomonadati</taxon>
        <taxon>Bacteroidota</taxon>
        <taxon>Flavobacteriia</taxon>
        <taxon>Flavobacteriales</taxon>
        <taxon>Flavobacteriaceae</taxon>
        <taxon>Cellulophaga</taxon>
    </lineage>
</organism>
<dbReference type="AlphaFoldDB" id="A0A1K1LVR2"/>
<evidence type="ECO:0000313" key="4">
    <source>
        <dbReference type="Proteomes" id="UP000183257"/>
    </source>
</evidence>
<keyword evidence="1" id="KW-0812">Transmembrane</keyword>
<feature type="transmembrane region" description="Helical" evidence="1">
    <location>
        <begin position="25"/>
        <end position="46"/>
    </location>
</feature>
<dbReference type="EMBL" id="FPIY01000001">
    <property type="protein sequence ID" value="SFW15021.1"/>
    <property type="molecule type" value="Genomic_DNA"/>
</dbReference>
<evidence type="ECO:0000259" key="2">
    <source>
        <dbReference type="Pfam" id="PF13239"/>
    </source>
</evidence>
<evidence type="ECO:0000313" key="3">
    <source>
        <dbReference type="EMBL" id="SFW15021.1"/>
    </source>
</evidence>
<dbReference type="Proteomes" id="UP000183257">
    <property type="component" value="Unassembled WGS sequence"/>
</dbReference>
<dbReference type="OrthoDB" id="8965954at2"/>
<keyword evidence="1" id="KW-1133">Transmembrane helix</keyword>
<dbReference type="STRING" id="76595.SAMN05660313_00122"/>
<evidence type="ECO:0000256" key="1">
    <source>
        <dbReference type="SAM" id="Phobius"/>
    </source>
</evidence>
<protein>
    <submittedName>
        <fullName evidence="3">2TM domain-containing protein</fullName>
    </submittedName>
</protein>
<dbReference type="InterPro" id="IPR025698">
    <property type="entry name" value="2TM_dom"/>
</dbReference>
<sequence>MEDYSQEYRNEKLERAKEKIKQLKGFYVHLTVYVLVNAFIVGSVIYNSGWDGFLNIGTYFTPFFWGIGLVGHYSKVYGSLPFFSKDWEKRQIEKYMEKEKRESDDFLKKK</sequence>